<evidence type="ECO:0000256" key="5">
    <source>
        <dbReference type="HAMAP-Rule" id="MF_00214"/>
    </source>
</evidence>
<comment type="pathway">
    <text evidence="5">Metabolic intermediate biosynthesis; chorismate biosynthesis; chorismate from D-erythrose 4-phosphate and phosphoenolpyruvate: step 3/7.</text>
</comment>
<sequence length="269" mass="28245">MDTTPSPTVRAAGPIGAGRTTVITPLVGSDIDTLREEITRAAATETDMLEWRADQFRHARSVKAYADTLHQLTEHIASTGHDLPCCFTYRTIREGGNGSATETDYLHLIETIAGAGADFIDIEYRHPVGPTAIHVAQAEGALVIASAHDFTATPEVSAMVSLLADMENAGADIAKLAVTATTSLDLAHLFTATSLRHQEAHIPLITIAMGSLGAASRLVGAAFGSAATFARVAASSAPGQLAVDDVVTVLHLLERAAPTRDDNDDSTEH</sequence>
<keyword evidence="4 5" id="KW-0704">Schiff base</keyword>
<gene>
    <name evidence="5 6" type="primary">aroD</name>
    <name evidence="6" type="ORF">SAMEA4475696_00522</name>
</gene>
<evidence type="ECO:0000256" key="2">
    <source>
        <dbReference type="ARBA" id="ARBA00023141"/>
    </source>
</evidence>
<dbReference type="Gene3D" id="3.20.20.70">
    <property type="entry name" value="Aldolase class I"/>
    <property type="match status" value="1"/>
</dbReference>
<feature type="active site" description="Schiff-base intermediate with substrate" evidence="5">
    <location>
        <position position="175"/>
    </location>
</feature>
<feature type="binding site" evidence="5">
    <location>
        <position position="90"/>
    </location>
    <ligand>
        <name>3-dehydroquinate</name>
        <dbReference type="ChEBI" id="CHEBI:32364"/>
    </ligand>
</feature>
<comment type="function">
    <text evidence="5">Involved in the third step of the chorismate pathway, which leads to the biosynthesis of aromatic amino acids. Catalyzes the cis-dehydration of 3-dehydroquinate (DHQ) and introduces the first double bond of the aromatic ring to yield 3-dehydroshikimate.</text>
</comment>
<dbReference type="GO" id="GO:0046279">
    <property type="term" value="P:3,4-dihydroxybenzoate biosynthetic process"/>
    <property type="evidence" value="ECO:0007669"/>
    <property type="project" value="TreeGrafter"/>
</dbReference>
<dbReference type="KEGG" id="dco:SAMEA4475696_0522"/>
<dbReference type="EMBL" id="LT906453">
    <property type="protein sequence ID" value="SNV18713.1"/>
    <property type="molecule type" value="Genomic_DNA"/>
</dbReference>
<evidence type="ECO:0000256" key="1">
    <source>
        <dbReference type="ARBA" id="ARBA00001864"/>
    </source>
</evidence>
<comment type="similarity">
    <text evidence="5">Belongs to the type-I 3-dehydroquinase family.</text>
</comment>
<dbReference type="Proteomes" id="UP000242637">
    <property type="component" value="Chromosome 1"/>
</dbReference>
<dbReference type="InterPro" id="IPR013785">
    <property type="entry name" value="Aldolase_TIM"/>
</dbReference>
<dbReference type="CDD" id="cd00502">
    <property type="entry name" value="DHQase_I"/>
    <property type="match status" value="1"/>
</dbReference>
<proteinExistence type="inferred from homology"/>
<evidence type="ECO:0000256" key="3">
    <source>
        <dbReference type="ARBA" id="ARBA00023239"/>
    </source>
</evidence>
<dbReference type="OrthoDB" id="9813659at2"/>
<protein>
    <recommendedName>
        <fullName evidence="5">3-dehydroquinate dehydratase</fullName>
        <shortName evidence="5">3-dehydroquinase</shortName>
        <ecNumber evidence="5">4.2.1.10</ecNumber>
    </recommendedName>
    <alternativeName>
        <fullName evidence="5">Type I DHQase</fullName>
    </alternativeName>
    <alternativeName>
        <fullName evidence="5">Type I dehydroquinase</fullName>
        <shortName evidence="5">DHQ1</shortName>
    </alternativeName>
</protein>
<dbReference type="UniPathway" id="UPA00053">
    <property type="reaction ID" value="UER00086"/>
</dbReference>
<dbReference type="NCBIfam" id="TIGR01093">
    <property type="entry name" value="aroD"/>
    <property type="match status" value="1"/>
</dbReference>
<dbReference type="GO" id="GO:0009073">
    <property type="term" value="P:aromatic amino acid family biosynthetic process"/>
    <property type="evidence" value="ECO:0007669"/>
    <property type="project" value="UniProtKB-KW"/>
</dbReference>
<feature type="active site" description="Proton donor/acceptor" evidence="5">
    <location>
        <position position="148"/>
    </location>
</feature>
<feature type="binding site" evidence="5">
    <location>
        <position position="236"/>
    </location>
    <ligand>
        <name>3-dehydroquinate</name>
        <dbReference type="ChEBI" id="CHEBI:32364"/>
    </ligand>
</feature>
<keyword evidence="5" id="KW-0028">Amino-acid biosynthesis</keyword>
<dbReference type="RefSeq" id="WP_051277610.1">
    <property type="nucleotide sequence ID" value="NZ_JAAFNI010000001.1"/>
</dbReference>
<accession>A0A239VAY2</accession>
<evidence type="ECO:0000313" key="7">
    <source>
        <dbReference type="Proteomes" id="UP000242637"/>
    </source>
</evidence>
<dbReference type="GeneID" id="63458801"/>
<comment type="catalytic activity">
    <reaction evidence="1 5">
        <text>3-dehydroquinate = 3-dehydroshikimate + H2O</text>
        <dbReference type="Rhea" id="RHEA:21096"/>
        <dbReference type="ChEBI" id="CHEBI:15377"/>
        <dbReference type="ChEBI" id="CHEBI:16630"/>
        <dbReference type="ChEBI" id="CHEBI:32364"/>
        <dbReference type="EC" id="4.2.1.10"/>
    </reaction>
</comment>
<dbReference type="GO" id="GO:0009423">
    <property type="term" value="P:chorismate biosynthetic process"/>
    <property type="evidence" value="ECO:0007669"/>
    <property type="project" value="UniProtKB-UniRule"/>
</dbReference>
<evidence type="ECO:0000256" key="4">
    <source>
        <dbReference type="ARBA" id="ARBA00023270"/>
    </source>
</evidence>
<dbReference type="GO" id="GO:0008652">
    <property type="term" value="P:amino acid biosynthetic process"/>
    <property type="evidence" value="ECO:0007669"/>
    <property type="project" value="UniProtKB-KW"/>
</dbReference>
<evidence type="ECO:0000313" key="6">
    <source>
        <dbReference type="EMBL" id="SNV18713.1"/>
    </source>
</evidence>
<dbReference type="PANTHER" id="PTHR43699">
    <property type="entry name" value="3-DEHYDROQUINATE DEHYDRATASE"/>
    <property type="match status" value="1"/>
</dbReference>
<dbReference type="FunFam" id="3.20.20.70:FF:000047">
    <property type="entry name" value="3-dehydroquinate dehydratase"/>
    <property type="match status" value="1"/>
</dbReference>
<reference evidence="6 7" key="1">
    <citation type="submission" date="2017-06" db="EMBL/GenBank/DDBJ databases">
        <authorList>
            <consortium name="Pathogen Informatics"/>
        </authorList>
    </citation>
    <scope>NUCLEOTIDE SEQUENCE [LARGE SCALE GENOMIC DNA]</scope>
    <source>
        <strain evidence="6 7">NCTC13039</strain>
    </source>
</reference>
<dbReference type="GO" id="GO:0003855">
    <property type="term" value="F:3-dehydroquinate dehydratase activity"/>
    <property type="evidence" value="ECO:0007669"/>
    <property type="project" value="UniProtKB-UniRule"/>
</dbReference>
<feature type="binding site" evidence="5">
    <location>
        <position position="240"/>
    </location>
    <ligand>
        <name>3-dehydroquinate</name>
        <dbReference type="ChEBI" id="CHEBI:32364"/>
    </ligand>
</feature>
<dbReference type="InterPro" id="IPR050146">
    <property type="entry name" value="Type-I_3-dehydroquinase"/>
</dbReference>
<keyword evidence="7" id="KW-1185">Reference proteome</keyword>
<dbReference type="STRING" id="1121387.GCA_000429885_01624"/>
<keyword evidence="2 5" id="KW-0057">Aromatic amino acid biosynthesis</keyword>
<feature type="binding site" evidence="5">
    <location>
        <position position="217"/>
    </location>
    <ligand>
        <name>3-dehydroquinate</name>
        <dbReference type="ChEBI" id="CHEBI:32364"/>
    </ligand>
</feature>
<comment type="subunit">
    <text evidence="5">Homodimer.</text>
</comment>
<feature type="binding site" evidence="5">
    <location>
        <begin position="50"/>
        <end position="52"/>
    </location>
    <ligand>
        <name>3-dehydroquinate</name>
        <dbReference type="ChEBI" id="CHEBI:32364"/>
    </ligand>
</feature>
<dbReference type="AlphaFoldDB" id="A0A239VAY2"/>
<comment type="caution">
    <text evidence="5">Lacks conserved residue(s) required for the propagation of feature annotation.</text>
</comment>
<organism evidence="6 7">
    <name type="scientific">Dermatophilus congolensis</name>
    <dbReference type="NCBI Taxonomy" id="1863"/>
    <lineage>
        <taxon>Bacteria</taxon>
        <taxon>Bacillati</taxon>
        <taxon>Actinomycetota</taxon>
        <taxon>Actinomycetes</taxon>
        <taxon>Micrococcales</taxon>
        <taxon>Dermatophilaceae</taxon>
        <taxon>Dermatophilus</taxon>
    </lineage>
</organism>
<dbReference type="SUPFAM" id="SSF51569">
    <property type="entry name" value="Aldolase"/>
    <property type="match status" value="1"/>
</dbReference>
<keyword evidence="3 5" id="KW-0456">Lyase</keyword>
<dbReference type="EC" id="4.2.1.10" evidence="5"/>
<dbReference type="PANTHER" id="PTHR43699:SF1">
    <property type="entry name" value="3-DEHYDROQUINATE DEHYDRATASE"/>
    <property type="match status" value="1"/>
</dbReference>
<dbReference type="Pfam" id="PF01487">
    <property type="entry name" value="DHquinase_I"/>
    <property type="match status" value="1"/>
</dbReference>
<dbReference type="InterPro" id="IPR001381">
    <property type="entry name" value="DHquinase_I"/>
</dbReference>
<name>A0A239VAY2_9MICO</name>
<dbReference type="HAMAP" id="MF_00214">
    <property type="entry name" value="AroD"/>
    <property type="match status" value="1"/>
</dbReference>